<dbReference type="AlphaFoldDB" id="A0A4E0QQ39"/>
<comment type="caution">
    <text evidence="1">The sequence shown here is derived from an EMBL/GenBank/DDBJ whole genome shotgun (WGS) entry which is preliminary data.</text>
</comment>
<sequence>MLSLFKIEIANELFFFINKVTGLVMGWIVHKKIDNYFHPEYAEQKCPLMNKCCSKKWGL</sequence>
<reference evidence="1 2" key="1">
    <citation type="journal article" date="2016" name="Front. Microbiol.">
        <title>Single-Cell (Meta-)Genomics of a Dimorphic Candidatus Thiomargarita nelsonii Reveals Genomic Plasticity.</title>
        <authorList>
            <person name="Flood B.E."/>
            <person name="Fliss P."/>
            <person name="Jones D.S."/>
            <person name="Dick G.J."/>
            <person name="Jain S."/>
            <person name="Kaster A.K."/>
            <person name="Winkel M."/>
            <person name="Mussmann M."/>
            <person name="Bailey J."/>
        </authorList>
    </citation>
    <scope>NUCLEOTIDE SEQUENCE [LARGE SCALE GENOMIC DNA]</scope>
    <source>
        <strain evidence="1">Hydrate Ridge</strain>
    </source>
</reference>
<name>A0A4E0QQ39_9GAMM</name>
<protein>
    <submittedName>
        <fullName evidence="1">Uncharacterized protein</fullName>
    </submittedName>
</protein>
<gene>
    <name evidence="1" type="ORF">PN36_33830</name>
</gene>
<accession>A0A4E0QQ39</accession>
<dbReference type="EMBL" id="JSZA02000372">
    <property type="protein sequence ID" value="TGN99755.1"/>
    <property type="molecule type" value="Genomic_DNA"/>
</dbReference>
<keyword evidence="2" id="KW-1185">Reference proteome</keyword>
<dbReference type="Proteomes" id="UP000030428">
    <property type="component" value="Unassembled WGS sequence"/>
</dbReference>
<evidence type="ECO:0000313" key="1">
    <source>
        <dbReference type="EMBL" id="TGN99755.1"/>
    </source>
</evidence>
<proteinExistence type="predicted"/>
<organism evidence="1 2">
    <name type="scientific">Candidatus Thiomargarita nelsonii</name>
    <dbReference type="NCBI Taxonomy" id="1003181"/>
    <lineage>
        <taxon>Bacteria</taxon>
        <taxon>Pseudomonadati</taxon>
        <taxon>Pseudomonadota</taxon>
        <taxon>Gammaproteobacteria</taxon>
        <taxon>Thiotrichales</taxon>
        <taxon>Thiotrichaceae</taxon>
        <taxon>Thiomargarita</taxon>
    </lineage>
</organism>
<evidence type="ECO:0000313" key="2">
    <source>
        <dbReference type="Proteomes" id="UP000030428"/>
    </source>
</evidence>